<dbReference type="Proteomes" id="UP001276659">
    <property type="component" value="Unassembled WGS sequence"/>
</dbReference>
<comment type="cofactor">
    <cofactor evidence="1">
        <name>heme</name>
        <dbReference type="ChEBI" id="CHEBI:30413"/>
    </cofactor>
</comment>
<accession>A0AAE0DFY2</accession>
<keyword evidence="4" id="KW-0408">Iron</keyword>
<evidence type="ECO:0000256" key="2">
    <source>
        <dbReference type="ARBA" id="ARBA00010617"/>
    </source>
</evidence>
<proteinExistence type="inferred from homology"/>
<dbReference type="InterPro" id="IPR050121">
    <property type="entry name" value="Cytochrome_P450_monoxygenase"/>
</dbReference>
<dbReference type="AlphaFoldDB" id="A0AAE0DFY2"/>
<name>A0AAE0DFY2_9LECA</name>
<reference evidence="5" key="1">
    <citation type="submission" date="2022-11" db="EMBL/GenBank/DDBJ databases">
        <title>Chromosomal genome sequence assembly and mating type (MAT) locus characterization of the leprose asexual lichenized fungus Lepraria neglecta (Nyl.) Erichsen.</title>
        <authorList>
            <person name="Allen J.L."/>
            <person name="Pfeffer B."/>
        </authorList>
    </citation>
    <scope>NUCLEOTIDE SEQUENCE</scope>
    <source>
        <strain evidence="5">Allen 5258</strain>
    </source>
</reference>
<dbReference type="PANTHER" id="PTHR24305:SF232">
    <property type="entry name" value="P450, PUTATIVE (EUROFUNG)-RELATED"/>
    <property type="match status" value="1"/>
</dbReference>
<comment type="similarity">
    <text evidence="2">Belongs to the cytochrome P450 family.</text>
</comment>
<keyword evidence="3" id="KW-0479">Metal-binding</keyword>
<dbReference type="GO" id="GO:0004497">
    <property type="term" value="F:monooxygenase activity"/>
    <property type="evidence" value="ECO:0007669"/>
    <property type="project" value="InterPro"/>
</dbReference>
<protein>
    <recommendedName>
        <fullName evidence="7">Cytochrome P450</fullName>
    </recommendedName>
</protein>
<evidence type="ECO:0000256" key="4">
    <source>
        <dbReference type="ARBA" id="ARBA00023004"/>
    </source>
</evidence>
<evidence type="ECO:0000256" key="1">
    <source>
        <dbReference type="ARBA" id="ARBA00001971"/>
    </source>
</evidence>
<dbReference type="Gene3D" id="1.10.630.10">
    <property type="entry name" value="Cytochrome P450"/>
    <property type="match status" value="1"/>
</dbReference>
<dbReference type="InterPro" id="IPR036396">
    <property type="entry name" value="Cyt_P450_sf"/>
</dbReference>
<gene>
    <name evidence="5" type="ORF">OEA41_010884</name>
</gene>
<sequence length="189" mass="21496">MWIALHKQHGDIMRYGPNALSFADPQALKTIYGLNKGFVKVRKLASIIIENYADTDLHKSEFYPVQQAMSKGERLPSLFSTTDEQYHAELRRCVNGAFSMTALVQYEPSVDITTEKFLDQTEALFSSKNKICDFAEWLQYYAFDVIGEITYSKRHGFVDSAEDVDGMVGYLGKLFSYVAPVQPPTHFAR</sequence>
<keyword evidence="6" id="KW-1185">Reference proteome</keyword>
<comment type="caution">
    <text evidence="5">The sequence shown here is derived from an EMBL/GenBank/DDBJ whole genome shotgun (WGS) entry which is preliminary data.</text>
</comment>
<dbReference type="GO" id="GO:0005506">
    <property type="term" value="F:iron ion binding"/>
    <property type="evidence" value="ECO:0007669"/>
    <property type="project" value="InterPro"/>
</dbReference>
<evidence type="ECO:0000256" key="3">
    <source>
        <dbReference type="ARBA" id="ARBA00022723"/>
    </source>
</evidence>
<organism evidence="5 6">
    <name type="scientific">Lepraria neglecta</name>
    <dbReference type="NCBI Taxonomy" id="209136"/>
    <lineage>
        <taxon>Eukaryota</taxon>
        <taxon>Fungi</taxon>
        <taxon>Dikarya</taxon>
        <taxon>Ascomycota</taxon>
        <taxon>Pezizomycotina</taxon>
        <taxon>Lecanoromycetes</taxon>
        <taxon>OSLEUM clade</taxon>
        <taxon>Lecanoromycetidae</taxon>
        <taxon>Lecanorales</taxon>
        <taxon>Lecanorineae</taxon>
        <taxon>Stereocaulaceae</taxon>
        <taxon>Lepraria</taxon>
    </lineage>
</organism>
<dbReference type="GO" id="GO:0016705">
    <property type="term" value="F:oxidoreductase activity, acting on paired donors, with incorporation or reduction of molecular oxygen"/>
    <property type="evidence" value="ECO:0007669"/>
    <property type="project" value="InterPro"/>
</dbReference>
<dbReference type="SUPFAM" id="SSF48264">
    <property type="entry name" value="Cytochrome P450"/>
    <property type="match status" value="1"/>
</dbReference>
<dbReference type="InterPro" id="IPR001128">
    <property type="entry name" value="Cyt_P450"/>
</dbReference>
<dbReference type="Pfam" id="PF00067">
    <property type="entry name" value="p450"/>
    <property type="match status" value="1"/>
</dbReference>
<evidence type="ECO:0000313" key="5">
    <source>
        <dbReference type="EMBL" id="KAK3167755.1"/>
    </source>
</evidence>
<dbReference type="PANTHER" id="PTHR24305">
    <property type="entry name" value="CYTOCHROME P450"/>
    <property type="match status" value="1"/>
</dbReference>
<dbReference type="EMBL" id="JASNWA010000011">
    <property type="protein sequence ID" value="KAK3167755.1"/>
    <property type="molecule type" value="Genomic_DNA"/>
</dbReference>
<dbReference type="GO" id="GO:0020037">
    <property type="term" value="F:heme binding"/>
    <property type="evidence" value="ECO:0007669"/>
    <property type="project" value="InterPro"/>
</dbReference>
<evidence type="ECO:0008006" key="7">
    <source>
        <dbReference type="Google" id="ProtNLM"/>
    </source>
</evidence>
<evidence type="ECO:0000313" key="6">
    <source>
        <dbReference type="Proteomes" id="UP001276659"/>
    </source>
</evidence>